<evidence type="ECO:0000313" key="1">
    <source>
        <dbReference type="EMBL" id="MBD9354815.1"/>
    </source>
</evidence>
<keyword evidence="2" id="KW-1185">Reference proteome</keyword>
<dbReference type="RefSeq" id="WP_192373016.1">
    <property type="nucleotide sequence ID" value="NZ_CAJHIV010000001.1"/>
</dbReference>
<reference evidence="1 2" key="1">
    <citation type="submission" date="2020-09" db="EMBL/GenBank/DDBJ databases">
        <title>Methylomonas albis sp. nov. and Methylomonas fluvii sp. nov.: Two cold-adapted methanotrophs from the River Elbe and an amended description of Methylovulum psychrotolerans strain Eb1.</title>
        <authorList>
            <person name="Bussmann I.K."/>
            <person name="Klings K.-W."/>
            <person name="Warnstedt J."/>
            <person name="Hoppert M."/>
            <person name="Saborowski A."/>
            <person name="Horn F."/>
            <person name="Liebner S."/>
        </authorList>
    </citation>
    <scope>NUCLEOTIDE SEQUENCE [LARGE SCALE GENOMIC DNA]</scope>
    <source>
        <strain evidence="1 2">EbA</strain>
    </source>
</reference>
<evidence type="ECO:0008006" key="3">
    <source>
        <dbReference type="Google" id="ProtNLM"/>
    </source>
</evidence>
<sequence>MNQVNQETEPETTQPFLFGLGSLYVTQGIQALMDQGLDITPFIQRHVTGDDGDLSEDDKAENRLSLKQGYRILSAYHYQYADCPEQSIKFWIITEADRSTTTVLLPEEY</sequence>
<accession>A0ABR9CVD4</accession>
<proteinExistence type="predicted"/>
<name>A0ABR9CVD4_9GAMM</name>
<dbReference type="EMBL" id="JACXSS010000001">
    <property type="protein sequence ID" value="MBD9354815.1"/>
    <property type="molecule type" value="Genomic_DNA"/>
</dbReference>
<evidence type="ECO:0000313" key="2">
    <source>
        <dbReference type="Proteomes" id="UP000652176"/>
    </source>
</evidence>
<dbReference type="Proteomes" id="UP000652176">
    <property type="component" value="Unassembled WGS sequence"/>
</dbReference>
<comment type="caution">
    <text evidence="1">The sequence shown here is derived from an EMBL/GenBank/DDBJ whole genome shotgun (WGS) entry which is preliminary data.</text>
</comment>
<protein>
    <recommendedName>
        <fullName evidence="3">Type I restriction endonuclease subunit M</fullName>
    </recommendedName>
</protein>
<organism evidence="1 2">
    <name type="scientific">Methylomonas albis</name>
    <dbReference type="NCBI Taxonomy" id="1854563"/>
    <lineage>
        <taxon>Bacteria</taxon>
        <taxon>Pseudomonadati</taxon>
        <taxon>Pseudomonadota</taxon>
        <taxon>Gammaproteobacteria</taxon>
        <taxon>Methylococcales</taxon>
        <taxon>Methylococcaceae</taxon>
        <taxon>Methylomonas</taxon>
    </lineage>
</organism>
<gene>
    <name evidence="1" type="ORF">IE877_02750</name>
</gene>